<dbReference type="InterPro" id="IPR036890">
    <property type="entry name" value="HATPase_C_sf"/>
</dbReference>
<dbReference type="InterPro" id="IPR005467">
    <property type="entry name" value="His_kinase_dom"/>
</dbReference>
<keyword evidence="8 18" id="KW-0808">Transferase</keyword>
<evidence type="ECO:0000313" key="18">
    <source>
        <dbReference type="EMBL" id="RIH82950.1"/>
    </source>
</evidence>
<comment type="catalytic activity">
    <reaction evidence="1">
        <text>ATP + protein L-histidine = ADP + protein N-phospho-L-histidine.</text>
        <dbReference type="EC" id="2.7.13.3"/>
    </reaction>
</comment>
<organism evidence="18 19">
    <name type="scientific">Calidithermus terrae</name>
    <dbReference type="NCBI Taxonomy" id="1408545"/>
    <lineage>
        <taxon>Bacteria</taxon>
        <taxon>Thermotogati</taxon>
        <taxon>Deinococcota</taxon>
        <taxon>Deinococci</taxon>
        <taxon>Thermales</taxon>
        <taxon>Thermaceae</taxon>
        <taxon>Calidithermus</taxon>
    </lineage>
</organism>
<keyword evidence="6" id="KW-0004">4Fe-4S</keyword>
<evidence type="ECO:0000256" key="15">
    <source>
        <dbReference type="ARBA" id="ARBA00030800"/>
    </source>
</evidence>
<keyword evidence="10 18" id="KW-0418">Kinase</keyword>
<dbReference type="InterPro" id="IPR011712">
    <property type="entry name" value="Sig_transdc_His_kin_sub3_dim/P"/>
</dbReference>
<dbReference type="PANTHER" id="PTHR24421:SF57">
    <property type="entry name" value="HISTIDINE KINASE DIMERISATION AND PHOSPHOACCEPTOR REGION"/>
    <property type="match status" value="1"/>
</dbReference>
<dbReference type="SUPFAM" id="SSF55874">
    <property type="entry name" value="ATPase domain of HSP90 chaperone/DNA topoisomerase II/histidine kinase"/>
    <property type="match status" value="1"/>
</dbReference>
<dbReference type="PROSITE" id="PS50109">
    <property type="entry name" value="HIS_KIN"/>
    <property type="match status" value="1"/>
</dbReference>
<keyword evidence="16" id="KW-1133">Transmembrane helix</keyword>
<dbReference type="EC" id="2.7.13.3" evidence="4"/>
<keyword evidence="16" id="KW-0812">Transmembrane</keyword>
<dbReference type="Gene3D" id="3.30.450.40">
    <property type="match status" value="1"/>
</dbReference>
<evidence type="ECO:0000256" key="5">
    <source>
        <dbReference type="ARBA" id="ARBA00017322"/>
    </source>
</evidence>
<evidence type="ECO:0000256" key="7">
    <source>
        <dbReference type="ARBA" id="ARBA00022490"/>
    </source>
</evidence>
<keyword evidence="9" id="KW-0479">Metal-binding</keyword>
<dbReference type="GO" id="GO:0000155">
    <property type="term" value="F:phosphorelay sensor kinase activity"/>
    <property type="evidence" value="ECO:0007669"/>
    <property type="project" value="InterPro"/>
</dbReference>
<dbReference type="InterPro" id="IPR004358">
    <property type="entry name" value="Sig_transdc_His_kin-like_C"/>
</dbReference>
<evidence type="ECO:0000256" key="6">
    <source>
        <dbReference type="ARBA" id="ARBA00022485"/>
    </source>
</evidence>
<evidence type="ECO:0000256" key="8">
    <source>
        <dbReference type="ARBA" id="ARBA00022679"/>
    </source>
</evidence>
<proteinExistence type="predicted"/>
<dbReference type="GO" id="GO:0046872">
    <property type="term" value="F:metal ion binding"/>
    <property type="evidence" value="ECO:0007669"/>
    <property type="project" value="UniProtKB-KW"/>
</dbReference>
<evidence type="ECO:0000256" key="12">
    <source>
        <dbReference type="ARBA" id="ARBA00023012"/>
    </source>
</evidence>
<name>A0A399EI67_9DEIN</name>
<dbReference type="InterPro" id="IPR029016">
    <property type="entry name" value="GAF-like_dom_sf"/>
</dbReference>
<dbReference type="Gene3D" id="1.20.5.1930">
    <property type="match status" value="1"/>
</dbReference>
<dbReference type="GO" id="GO:0046983">
    <property type="term" value="F:protein dimerization activity"/>
    <property type="evidence" value="ECO:0007669"/>
    <property type="project" value="InterPro"/>
</dbReference>
<keyword evidence="19" id="KW-1185">Reference proteome</keyword>
<evidence type="ECO:0000256" key="2">
    <source>
        <dbReference type="ARBA" id="ARBA00001966"/>
    </source>
</evidence>
<evidence type="ECO:0000256" key="10">
    <source>
        <dbReference type="ARBA" id="ARBA00022777"/>
    </source>
</evidence>
<evidence type="ECO:0000256" key="9">
    <source>
        <dbReference type="ARBA" id="ARBA00022723"/>
    </source>
</evidence>
<comment type="subcellular location">
    <subcellularLocation>
        <location evidence="3">Cytoplasm</location>
    </subcellularLocation>
</comment>
<evidence type="ECO:0000256" key="16">
    <source>
        <dbReference type="SAM" id="Phobius"/>
    </source>
</evidence>
<dbReference type="CDD" id="cd16917">
    <property type="entry name" value="HATPase_UhpB-NarQ-NarX-like"/>
    <property type="match status" value="1"/>
</dbReference>
<dbReference type="PRINTS" id="PR00344">
    <property type="entry name" value="BCTRLSENSOR"/>
</dbReference>
<keyword evidence="12" id="KW-0902">Two-component regulatory system</keyword>
<dbReference type="GO" id="GO:0005737">
    <property type="term" value="C:cytoplasm"/>
    <property type="evidence" value="ECO:0007669"/>
    <property type="project" value="UniProtKB-SubCell"/>
</dbReference>
<evidence type="ECO:0000256" key="4">
    <source>
        <dbReference type="ARBA" id="ARBA00012438"/>
    </source>
</evidence>
<accession>A0A399EI67</accession>
<feature type="transmembrane region" description="Helical" evidence="16">
    <location>
        <begin position="87"/>
        <end position="107"/>
    </location>
</feature>
<evidence type="ECO:0000256" key="11">
    <source>
        <dbReference type="ARBA" id="ARBA00023004"/>
    </source>
</evidence>
<keyword evidence="16" id="KW-0472">Membrane</keyword>
<gene>
    <name evidence="18" type="primary">degS_2</name>
    <name evidence="18" type="ORF">Mterra_02460</name>
</gene>
<reference evidence="18 19" key="1">
    <citation type="submission" date="2018-08" db="EMBL/GenBank/DDBJ databases">
        <title>Meiothermus terrae DSM 26712 genome sequencing project.</title>
        <authorList>
            <person name="Da Costa M.S."/>
            <person name="Albuquerque L."/>
            <person name="Raposo P."/>
            <person name="Froufe H.J.C."/>
            <person name="Barroso C.S."/>
            <person name="Egas C."/>
        </authorList>
    </citation>
    <scope>NUCLEOTIDE SEQUENCE [LARGE SCALE GENOMIC DNA]</scope>
    <source>
        <strain evidence="18 19">DSM 26712</strain>
    </source>
</reference>
<evidence type="ECO:0000256" key="13">
    <source>
        <dbReference type="ARBA" id="ARBA00023014"/>
    </source>
</evidence>
<keyword evidence="11" id="KW-0408">Iron</keyword>
<keyword evidence="13" id="KW-0411">Iron-sulfur</keyword>
<evidence type="ECO:0000259" key="17">
    <source>
        <dbReference type="PROSITE" id="PS50109"/>
    </source>
</evidence>
<feature type="transmembrane region" description="Helical" evidence="16">
    <location>
        <begin position="57"/>
        <end position="75"/>
    </location>
</feature>
<comment type="caution">
    <text evidence="18">The sequence shown here is derived from an EMBL/GenBank/DDBJ whole genome shotgun (WGS) entry which is preliminary data.</text>
</comment>
<keyword evidence="7" id="KW-0963">Cytoplasm</keyword>
<dbReference type="PANTHER" id="PTHR24421">
    <property type="entry name" value="NITRATE/NITRITE SENSOR PROTEIN NARX-RELATED"/>
    <property type="match status" value="1"/>
</dbReference>
<comment type="cofactor">
    <cofactor evidence="2">
        <name>[4Fe-4S] cluster</name>
        <dbReference type="ChEBI" id="CHEBI:49883"/>
    </cofactor>
</comment>
<evidence type="ECO:0000256" key="3">
    <source>
        <dbReference type="ARBA" id="ARBA00004496"/>
    </source>
</evidence>
<dbReference type="Proteomes" id="UP000265715">
    <property type="component" value="Unassembled WGS sequence"/>
</dbReference>
<dbReference type="AlphaFoldDB" id="A0A399EI67"/>
<evidence type="ECO:0000313" key="19">
    <source>
        <dbReference type="Proteomes" id="UP000265715"/>
    </source>
</evidence>
<dbReference type="EMBL" id="QXDL01000104">
    <property type="protein sequence ID" value="RIH82950.1"/>
    <property type="molecule type" value="Genomic_DNA"/>
</dbReference>
<dbReference type="GO" id="GO:0051539">
    <property type="term" value="F:4 iron, 4 sulfur cluster binding"/>
    <property type="evidence" value="ECO:0007669"/>
    <property type="project" value="UniProtKB-KW"/>
</dbReference>
<dbReference type="Pfam" id="PF02518">
    <property type="entry name" value="HATPase_c"/>
    <property type="match status" value="1"/>
</dbReference>
<dbReference type="Pfam" id="PF07730">
    <property type="entry name" value="HisKA_3"/>
    <property type="match status" value="1"/>
</dbReference>
<dbReference type="SUPFAM" id="SSF55781">
    <property type="entry name" value="GAF domain-like"/>
    <property type="match status" value="1"/>
</dbReference>
<comment type="function">
    <text evidence="14">Member of the two-component regulatory system NreB/NreC involved in the control of dissimilatory nitrate/nitrite reduction in response to oxygen. NreB functions as a direct oxygen sensor histidine kinase which is autophosphorylated, in the absence of oxygen, probably at the conserved histidine residue, and transfers its phosphate group probably to a conserved aspartate residue of NreC. NreB/NreC activates the expression of the nitrate (narGHJI) and nitrite (nir) reductase operons, as well as the putative nitrate transporter gene narT.</text>
</comment>
<feature type="domain" description="Histidine kinase" evidence="17">
    <location>
        <begin position="373"/>
        <end position="568"/>
    </location>
</feature>
<dbReference type="InterPro" id="IPR050482">
    <property type="entry name" value="Sensor_HK_TwoCompSys"/>
</dbReference>
<protein>
    <recommendedName>
        <fullName evidence="5">Oxygen sensor histidine kinase NreB</fullName>
        <ecNumber evidence="4">2.7.13.3</ecNumber>
    </recommendedName>
    <alternativeName>
        <fullName evidence="15">Nitrogen regulation protein B</fullName>
    </alternativeName>
</protein>
<sequence length="568" mass="63251">MYVERRGRVVRKTPNARHETLWPSTLDTVAKIPLPFLYPIAVEAVPSLYRLIKLARVVLPLLIALVVVVFELALRSDQYDQTFWIHLGFYGLVGPLVTFMTLEWIALQVLERERAQQGLEQANRRLEAVGQVTRQALSAENLEDGLRKAATQLAQAVGGAVQLTLEGVRASTPDFGPAREALRFELPGLEGVLEVQLPRRPTGEDLDFLSLLASEVAGALGNVLSRTRDLLTLYEVDEALRAEANLDKILERLLDRILSWASAEEGAVLLLDEENLLKSQVRRGLDLPSYAFLPEGVWQGALEAPTFVQEDLLALPLREQEPVGVLVVKAEGENLRQKLPFLRFLAAQVTLVVRNAQAYLRAEELALGEERNRIAREIHDGIAQALAFMALKLDLAERLLKADPERALAEIAVVKETLRSQIREVRRSIFALRPIDLERYGFLESVRRYANAFAEQAGFRVRLELPEQLQLSPASELVFFRVLQETLTNAAKHARPSLVHVRLSPLGERGARLEIRDNGKGFTQDQKAGGLGGFGLTQMRERVEARGGQFAVVSEVGSGTTVQAELPY</sequence>
<dbReference type="Gene3D" id="3.30.565.10">
    <property type="entry name" value="Histidine kinase-like ATPase, C-terminal domain"/>
    <property type="match status" value="1"/>
</dbReference>
<dbReference type="GO" id="GO:0016020">
    <property type="term" value="C:membrane"/>
    <property type="evidence" value="ECO:0007669"/>
    <property type="project" value="InterPro"/>
</dbReference>
<evidence type="ECO:0000256" key="1">
    <source>
        <dbReference type="ARBA" id="ARBA00000085"/>
    </source>
</evidence>
<dbReference type="SMART" id="SM00387">
    <property type="entry name" value="HATPase_c"/>
    <property type="match status" value="1"/>
</dbReference>
<evidence type="ECO:0000256" key="14">
    <source>
        <dbReference type="ARBA" id="ARBA00024827"/>
    </source>
</evidence>
<dbReference type="InterPro" id="IPR003594">
    <property type="entry name" value="HATPase_dom"/>
</dbReference>